<dbReference type="FunFam" id="3.30.160.60:FF:000049">
    <property type="entry name" value="transcriptional repressor CTCF isoform X1"/>
    <property type="match status" value="1"/>
</dbReference>
<dbReference type="PROSITE" id="PS50157">
    <property type="entry name" value="ZINC_FINGER_C2H2_2"/>
    <property type="match status" value="9"/>
</dbReference>
<accession>A0A194RJN7</accession>
<evidence type="ECO:0000313" key="12">
    <source>
        <dbReference type="EMBL" id="KPJ18043.1"/>
    </source>
</evidence>
<protein>
    <submittedName>
        <fullName evidence="12">Transcriptional repressor CTCF</fullName>
    </submittedName>
</protein>
<keyword evidence="8" id="KW-0804">Transcription</keyword>
<evidence type="ECO:0000256" key="10">
    <source>
        <dbReference type="PROSITE-ProRule" id="PRU00042"/>
    </source>
</evidence>
<evidence type="ECO:0000256" key="5">
    <source>
        <dbReference type="ARBA" id="ARBA00022833"/>
    </source>
</evidence>
<dbReference type="PANTHER" id="PTHR24408:SF34">
    <property type="entry name" value="ZINC FINGER PROTEIN 672-RELATED"/>
    <property type="match status" value="1"/>
</dbReference>
<evidence type="ECO:0000256" key="1">
    <source>
        <dbReference type="ARBA" id="ARBA00004123"/>
    </source>
</evidence>
<feature type="domain" description="C2H2-type" evidence="11">
    <location>
        <begin position="245"/>
        <end position="272"/>
    </location>
</feature>
<dbReference type="InterPro" id="IPR013087">
    <property type="entry name" value="Znf_C2H2_type"/>
</dbReference>
<gene>
    <name evidence="12" type="ORF">RR48_11891</name>
</gene>
<feature type="domain" description="C2H2-type" evidence="11">
    <location>
        <begin position="305"/>
        <end position="332"/>
    </location>
</feature>
<keyword evidence="9" id="KW-0539">Nucleus</keyword>
<dbReference type="PANTHER" id="PTHR24408">
    <property type="entry name" value="ZINC FINGER PROTEIN"/>
    <property type="match status" value="1"/>
</dbReference>
<name>A0A194RJN7_PAPMA</name>
<comment type="subcellular location">
    <subcellularLocation>
        <location evidence="1">Nucleus</location>
    </subcellularLocation>
</comment>
<evidence type="ECO:0000256" key="8">
    <source>
        <dbReference type="ARBA" id="ARBA00023163"/>
    </source>
</evidence>
<keyword evidence="2" id="KW-0479">Metal-binding</keyword>
<feature type="domain" description="C2H2-type" evidence="11">
    <location>
        <begin position="132"/>
        <end position="159"/>
    </location>
</feature>
<evidence type="ECO:0000256" key="3">
    <source>
        <dbReference type="ARBA" id="ARBA00022737"/>
    </source>
</evidence>
<dbReference type="SUPFAM" id="SSF57667">
    <property type="entry name" value="beta-beta-alpha zinc fingers"/>
    <property type="match status" value="6"/>
</dbReference>
<feature type="domain" description="C2H2-type" evidence="11">
    <location>
        <begin position="217"/>
        <end position="244"/>
    </location>
</feature>
<dbReference type="GO" id="GO:0000981">
    <property type="term" value="F:DNA-binding transcription factor activity, RNA polymerase II-specific"/>
    <property type="evidence" value="ECO:0007669"/>
    <property type="project" value="TreeGrafter"/>
</dbReference>
<keyword evidence="4 10" id="KW-0863">Zinc-finger</keyword>
<feature type="domain" description="C2H2-type" evidence="11">
    <location>
        <begin position="104"/>
        <end position="131"/>
    </location>
</feature>
<dbReference type="FunFam" id="3.30.160.60:FF:000875">
    <property type="entry name" value="zinc finger protein 236 isoform X7"/>
    <property type="match status" value="1"/>
</dbReference>
<evidence type="ECO:0000259" key="11">
    <source>
        <dbReference type="PROSITE" id="PS50157"/>
    </source>
</evidence>
<keyword evidence="6" id="KW-0805">Transcription regulation</keyword>
<feature type="domain" description="C2H2-type" evidence="11">
    <location>
        <begin position="398"/>
        <end position="425"/>
    </location>
</feature>
<feature type="domain" description="C2H2-type" evidence="11">
    <location>
        <begin position="160"/>
        <end position="188"/>
    </location>
</feature>
<feature type="domain" description="C2H2-type" evidence="11">
    <location>
        <begin position="361"/>
        <end position="384"/>
    </location>
</feature>
<organism evidence="12 13">
    <name type="scientific">Papilio machaon</name>
    <name type="common">Old World swallowtail butterfly</name>
    <dbReference type="NCBI Taxonomy" id="76193"/>
    <lineage>
        <taxon>Eukaryota</taxon>
        <taxon>Metazoa</taxon>
        <taxon>Ecdysozoa</taxon>
        <taxon>Arthropoda</taxon>
        <taxon>Hexapoda</taxon>
        <taxon>Insecta</taxon>
        <taxon>Pterygota</taxon>
        <taxon>Neoptera</taxon>
        <taxon>Endopterygota</taxon>
        <taxon>Lepidoptera</taxon>
        <taxon>Glossata</taxon>
        <taxon>Ditrysia</taxon>
        <taxon>Papilionoidea</taxon>
        <taxon>Papilionidae</taxon>
        <taxon>Papilioninae</taxon>
        <taxon>Papilio</taxon>
    </lineage>
</organism>
<dbReference type="PROSITE" id="PS00028">
    <property type="entry name" value="ZINC_FINGER_C2H2_1"/>
    <property type="match status" value="7"/>
</dbReference>
<dbReference type="Proteomes" id="UP000053240">
    <property type="component" value="Unassembled WGS sequence"/>
</dbReference>
<dbReference type="FunFam" id="3.30.160.60:FF:000100">
    <property type="entry name" value="Zinc finger 45-like"/>
    <property type="match status" value="2"/>
</dbReference>
<dbReference type="AlphaFoldDB" id="A0A194RJN7"/>
<dbReference type="GO" id="GO:0008270">
    <property type="term" value="F:zinc ion binding"/>
    <property type="evidence" value="ECO:0007669"/>
    <property type="project" value="UniProtKB-KW"/>
</dbReference>
<keyword evidence="13" id="KW-1185">Reference proteome</keyword>
<dbReference type="Pfam" id="PF00096">
    <property type="entry name" value="zf-C2H2"/>
    <property type="match status" value="6"/>
</dbReference>
<evidence type="ECO:0000313" key="13">
    <source>
        <dbReference type="Proteomes" id="UP000053240"/>
    </source>
</evidence>
<dbReference type="FunFam" id="3.30.160.60:FF:002321">
    <property type="entry name" value="Putative transcriptional repressor ctcf"/>
    <property type="match status" value="1"/>
</dbReference>
<dbReference type="GO" id="GO:0043565">
    <property type="term" value="F:sequence-specific DNA binding"/>
    <property type="evidence" value="ECO:0007669"/>
    <property type="project" value="TreeGrafter"/>
</dbReference>
<dbReference type="EMBL" id="KQ460045">
    <property type="protein sequence ID" value="KPJ18043.1"/>
    <property type="molecule type" value="Genomic_DNA"/>
</dbReference>
<evidence type="ECO:0000256" key="4">
    <source>
        <dbReference type="ARBA" id="ARBA00022771"/>
    </source>
</evidence>
<keyword evidence="7" id="KW-0238">DNA-binding</keyword>
<reference evidence="12 13" key="1">
    <citation type="journal article" date="2015" name="Nat. Commun.">
        <title>Outbred genome sequencing and CRISPR/Cas9 gene editing in butterflies.</title>
        <authorList>
            <person name="Li X."/>
            <person name="Fan D."/>
            <person name="Zhang W."/>
            <person name="Liu G."/>
            <person name="Zhang L."/>
            <person name="Zhao L."/>
            <person name="Fang X."/>
            <person name="Chen L."/>
            <person name="Dong Y."/>
            <person name="Chen Y."/>
            <person name="Ding Y."/>
            <person name="Zhao R."/>
            <person name="Feng M."/>
            <person name="Zhu Y."/>
            <person name="Feng Y."/>
            <person name="Jiang X."/>
            <person name="Zhu D."/>
            <person name="Xiang H."/>
            <person name="Feng X."/>
            <person name="Li S."/>
            <person name="Wang J."/>
            <person name="Zhang G."/>
            <person name="Kronforst M.R."/>
            <person name="Wang W."/>
        </authorList>
    </citation>
    <scope>NUCLEOTIDE SEQUENCE [LARGE SCALE GENOMIC DNA]</scope>
    <source>
        <strain evidence="12">Ya'a_city_454_Pm</strain>
        <tissue evidence="12">Whole body</tissue>
    </source>
</reference>
<keyword evidence="5" id="KW-0862">Zinc</keyword>
<dbReference type="SMART" id="SM00355">
    <property type="entry name" value="ZnF_C2H2"/>
    <property type="match status" value="11"/>
</dbReference>
<feature type="domain" description="C2H2-type" evidence="11">
    <location>
        <begin position="189"/>
        <end position="216"/>
    </location>
</feature>
<sequence>MTTKSIVKPMQVQEIDVKEIDIMVENCNNECEGVTMMPLKNISGDINYVIMVQEDTMQANNNIQYDGIQIYECDKNENLNIDTNNIKADATDKKANTKHFRGHFECSFCSYIATRRYLLLRHVKSHSEVRQHKCDVCGRGFKTASSLQNHINMHYGVKPHLCKYCNTSYTTSGELIRHIRYKHTHEKPHKCNECDYASVELSKLRRHLRCHTGERPYQCPHCTYASADTFKLKRHLRTHTGEKPYKCEHCNMKFTQSNSLKSHKQIHNATERQVFACDVCPTKCGRMTDLRIHIQKLHTSADQPFKCKICDEMFPDRYTWKIHHKTHKGEKCYKSKICSFAGCSMARLKTHMLMHMDIKPFACKQCEQRFRQKQLLRRHENLYHKPGYVRPPSKEKTHSCHECGRAFAYPGNLSRHLSFHEPKPAPSEQVVIPDRIKEVQCISGQPKVGEEQEVEDAEDVKNNLITNVDTCFGFDV</sequence>
<evidence type="ECO:0000256" key="9">
    <source>
        <dbReference type="ARBA" id="ARBA00023242"/>
    </source>
</evidence>
<dbReference type="InParanoid" id="A0A194RJN7"/>
<dbReference type="Gene3D" id="3.30.160.60">
    <property type="entry name" value="Classic Zinc Finger"/>
    <property type="match status" value="8"/>
</dbReference>
<keyword evidence="3" id="KW-0677">Repeat</keyword>
<dbReference type="GO" id="GO:0005634">
    <property type="term" value="C:nucleus"/>
    <property type="evidence" value="ECO:0007669"/>
    <property type="project" value="UniProtKB-SubCell"/>
</dbReference>
<proteinExistence type="predicted"/>
<evidence type="ECO:0000256" key="7">
    <source>
        <dbReference type="ARBA" id="ARBA00023125"/>
    </source>
</evidence>
<evidence type="ECO:0000256" key="6">
    <source>
        <dbReference type="ARBA" id="ARBA00023015"/>
    </source>
</evidence>
<dbReference type="FunFam" id="3.30.160.60:FF:000373">
    <property type="entry name" value="Putative transcriptional repressor ctcf"/>
    <property type="match status" value="1"/>
</dbReference>
<dbReference type="InterPro" id="IPR036236">
    <property type="entry name" value="Znf_C2H2_sf"/>
</dbReference>
<evidence type="ECO:0000256" key="2">
    <source>
        <dbReference type="ARBA" id="ARBA00022723"/>
    </source>
</evidence>